<dbReference type="InterPro" id="IPR045864">
    <property type="entry name" value="aa-tRNA-synth_II/BPL/LPL"/>
</dbReference>
<dbReference type="Gene3D" id="3.30.930.10">
    <property type="entry name" value="Bira Bifunctional Protein, Domain 2"/>
    <property type="match status" value="1"/>
</dbReference>
<name>A0A0F0CMD1_9BACT</name>
<dbReference type="PANTHER" id="PTHR10745">
    <property type="entry name" value="GLYCYL-TRNA SYNTHETASE/DNA POLYMERASE SUBUNIT GAMMA-2"/>
    <property type="match status" value="1"/>
</dbReference>
<dbReference type="GO" id="GO:0006426">
    <property type="term" value="P:glycyl-tRNA aminoacylation"/>
    <property type="evidence" value="ECO:0007669"/>
    <property type="project" value="TreeGrafter"/>
</dbReference>
<sequence length="74" mass="8957">NYWLNERINWYKALGIRPENLRLREHRKDELAHYAKSCHDIEYLFPMGWSELEGIANRADFDLKQHASLAEKER</sequence>
<comment type="caution">
    <text evidence="1">The sequence shown here is derived from an EMBL/GenBank/DDBJ whole genome shotgun (WGS) entry which is preliminary data.</text>
</comment>
<accession>A0A0F0CMD1</accession>
<organism evidence="1 2">
    <name type="scientific">Candidatus Omnitrophus magneticus</name>
    <dbReference type="NCBI Taxonomy" id="1609969"/>
    <lineage>
        <taxon>Bacteria</taxon>
        <taxon>Pseudomonadati</taxon>
        <taxon>Candidatus Omnitrophota</taxon>
        <taxon>Candidatus Omnitrophus</taxon>
    </lineage>
</organism>
<dbReference type="InterPro" id="IPR027031">
    <property type="entry name" value="Gly-tRNA_synthase/POLG2"/>
</dbReference>
<dbReference type="EMBL" id="JYNY01000368">
    <property type="protein sequence ID" value="KJJ84412.1"/>
    <property type="molecule type" value="Genomic_DNA"/>
</dbReference>
<keyword evidence="1" id="KW-0436">Ligase</keyword>
<dbReference type="PATRIC" id="fig|1609969.3.peg.1830"/>
<evidence type="ECO:0000313" key="2">
    <source>
        <dbReference type="Proteomes" id="UP000033428"/>
    </source>
</evidence>
<gene>
    <name evidence="1" type="ORF">OMAG_001720</name>
</gene>
<keyword evidence="2" id="KW-1185">Reference proteome</keyword>
<dbReference type="GO" id="GO:0004820">
    <property type="term" value="F:glycine-tRNA ligase activity"/>
    <property type="evidence" value="ECO:0007669"/>
    <property type="project" value="TreeGrafter"/>
</dbReference>
<proteinExistence type="predicted"/>
<dbReference type="SUPFAM" id="SSF55681">
    <property type="entry name" value="Class II aaRS and biotin synthetases"/>
    <property type="match status" value="1"/>
</dbReference>
<evidence type="ECO:0000313" key="1">
    <source>
        <dbReference type="EMBL" id="KJJ84412.1"/>
    </source>
</evidence>
<dbReference type="GO" id="GO:0005737">
    <property type="term" value="C:cytoplasm"/>
    <property type="evidence" value="ECO:0007669"/>
    <property type="project" value="TreeGrafter"/>
</dbReference>
<feature type="non-terminal residue" evidence="1">
    <location>
        <position position="1"/>
    </location>
</feature>
<dbReference type="Proteomes" id="UP000033428">
    <property type="component" value="Unassembled WGS sequence"/>
</dbReference>
<reference evidence="1 2" key="1">
    <citation type="submission" date="2015-02" db="EMBL/GenBank/DDBJ databases">
        <title>Single-cell genomics of uncultivated deep-branching MTB reveals a conserved set of magnetosome genes.</title>
        <authorList>
            <person name="Kolinko S."/>
            <person name="Richter M."/>
            <person name="Glockner F.O."/>
            <person name="Brachmann A."/>
            <person name="Schuler D."/>
        </authorList>
    </citation>
    <scope>NUCLEOTIDE SEQUENCE [LARGE SCALE GENOMIC DNA]</scope>
    <source>
        <strain evidence="1">SKK-01</strain>
    </source>
</reference>
<protein>
    <submittedName>
        <fullName evidence="1">Glycyl-tRNA synthetase</fullName>
    </submittedName>
</protein>
<dbReference type="PANTHER" id="PTHR10745:SF8">
    <property type="entry name" value="DNA POLYMERASE SUBUNIT GAMMA-2, MITOCHONDRIAL"/>
    <property type="match status" value="1"/>
</dbReference>
<dbReference type="AlphaFoldDB" id="A0A0F0CMD1"/>
<keyword evidence="1" id="KW-0030">Aminoacyl-tRNA synthetase</keyword>